<reference evidence="2" key="1">
    <citation type="journal article" date="2021" name="Nat. Commun.">
        <title>Genetic determinants of endophytism in the Arabidopsis root mycobiome.</title>
        <authorList>
            <person name="Mesny F."/>
            <person name="Miyauchi S."/>
            <person name="Thiergart T."/>
            <person name="Pickel B."/>
            <person name="Atanasova L."/>
            <person name="Karlsson M."/>
            <person name="Huettel B."/>
            <person name="Barry K.W."/>
            <person name="Haridas S."/>
            <person name="Chen C."/>
            <person name="Bauer D."/>
            <person name="Andreopoulos W."/>
            <person name="Pangilinan J."/>
            <person name="LaButti K."/>
            <person name="Riley R."/>
            <person name="Lipzen A."/>
            <person name="Clum A."/>
            <person name="Drula E."/>
            <person name="Henrissat B."/>
            <person name="Kohler A."/>
            <person name="Grigoriev I.V."/>
            <person name="Martin F.M."/>
            <person name="Hacquard S."/>
        </authorList>
    </citation>
    <scope>NUCLEOTIDE SEQUENCE</scope>
    <source>
        <strain evidence="2">MPI-CAGE-CH-0235</strain>
    </source>
</reference>
<evidence type="ECO:0000313" key="3">
    <source>
        <dbReference type="Proteomes" id="UP000813444"/>
    </source>
</evidence>
<name>A0A8K0SRP8_9HYPO</name>
<feature type="signal peptide" evidence="1">
    <location>
        <begin position="1"/>
        <end position="20"/>
    </location>
</feature>
<organism evidence="2 3">
    <name type="scientific">Stachybotrys elegans</name>
    <dbReference type="NCBI Taxonomy" id="80388"/>
    <lineage>
        <taxon>Eukaryota</taxon>
        <taxon>Fungi</taxon>
        <taxon>Dikarya</taxon>
        <taxon>Ascomycota</taxon>
        <taxon>Pezizomycotina</taxon>
        <taxon>Sordariomycetes</taxon>
        <taxon>Hypocreomycetidae</taxon>
        <taxon>Hypocreales</taxon>
        <taxon>Stachybotryaceae</taxon>
        <taxon>Stachybotrys</taxon>
    </lineage>
</organism>
<dbReference type="EMBL" id="JAGPNK010000007">
    <property type="protein sequence ID" value="KAH7318572.1"/>
    <property type="molecule type" value="Genomic_DNA"/>
</dbReference>
<proteinExistence type="predicted"/>
<sequence length="78" mass="9109">MDRKIRHCLSLFFYFEPVLSDLLVNPAMSHQLLLTTGDYKKSPSRDHPKAHFRDTDFLGDCRGAGQTQRLEPHCLSYW</sequence>
<comment type="caution">
    <text evidence="2">The sequence shown here is derived from an EMBL/GenBank/DDBJ whole genome shotgun (WGS) entry which is preliminary data.</text>
</comment>
<evidence type="ECO:0000313" key="2">
    <source>
        <dbReference type="EMBL" id="KAH7318572.1"/>
    </source>
</evidence>
<keyword evidence="3" id="KW-1185">Reference proteome</keyword>
<evidence type="ECO:0000256" key="1">
    <source>
        <dbReference type="SAM" id="SignalP"/>
    </source>
</evidence>
<dbReference type="Proteomes" id="UP000813444">
    <property type="component" value="Unassembled WGS sequence"/>
</dbReference>
<keyword evidence="1" id="KW-0732">Signal</keyword>
<dbReference type="AlphaFoldDB" id="A0A8K0SRP8"/>
<protein>
    <recommendedName>
        <fullName evidence="4">Secreted protein</fullName>
    </recommendedName>
</protein>
<gene>
    <name evidence="2" type="ORF">B0I35DRAFT_432406</name>
</gene>
<feature type="chain" id="PRO_5035426987" description="Secreted protein" evidence="1">
    <location>
        <begin position="21"/>
        <end position="78"/>
    </location>
</feature>
<accession>A0A8K0SRP8</accession>
<evidence type="ECO:0008006" key="4">
    <source>
        <dbReference type="Google" id="ProtNLM"/>
    </source>
</evidence>